<reference evidence="1" key="2">
    <citation type="journal article" date="2015" name="Fish Shellfish Immunol.">
        <title>Early steps in the European eel (Anguilla anguilla)-Vibrio vulnificus interaction in the gills: Role of the RtxA13 toxin.</title>
        <authorList>
            <person name="Callol A."/>
            <person name="Pajuelo D."/>
            <person name="Ebbesson L."/>
            <person name="Teles M."/>
            <person name="MacKenzie S."/>
            <person name="Amaro C."/>
        </authorList>
    </citation>
    <scope>NUCLEOTIDE SEQUENCE</scope>
</reference>
<proteinExistence type="predicted"/>
<evidence type="ECO:0000313" key="1">
    <source>
        <dbReference type="EMBL" id="JAH50774.1"/>
    </source>
</evidence>
<sequence length="66" mass="7201">MTCDVLSVSNIQNYIVKGRGCSFEFGPVNTAKVEELLLSIQNEKPSGMDNLDGKLLKISTHLVASF</sequence>
<name>A0A0E9TAR8_ANGAN</name>
<dbReference type="AlphaFoldDB" id="A0A0E9TAR8"/>
<dbReference type="EMBL" id="GBXM01057803">
    <property type="protein sequence ID" value="JAH50774.1"/>
    <property type="molecule type" value="Transcribed_RNA"/>
</dbReference>
<reference evidence="1" key="1">
    <citation type="submission" date="2014-11" db="EMBL/GenBank/DDBJ databases">
        <authorList>
            <person name="Amaro Gonzalez C."/>
        </authorList>
    </citation>
    <scope>NUCLEOTIDE SEQUENCE</scope>
</reference>
<protein>
    <submittedName>
        <fullName evidence="1">Uncharacterized protein</fullName>
    </submittedName>
</protein>
<accession>A0A0E9TAR8</accession>
<organism evidence="1">
    <name type="scientific">Anguilla anguilla</name>
    <name type="common">European freshwater eel</name>
    <name type="synonym">Muraena anguilla</name>
    <dbReference type="NCBI Taxonomy" id="7936"/>
    <lineage>
        <taxon>Eukaryota</taxon>
        <taxon>Metazoa</taxon>
        <taxon>Chordata</taxon>
        <taxon>Craniata</taxon>
        <taxon>Vertebrata</taxon>
        <taxon>Euteleostomi</taxon>
        <taxon>Actinopterygii</taxon>
        <taxon>Neopterygii</taxon>
        <taxon>Teleostei</taxon>
        <taxon>Anguilliformes</taxon>
        <taxon>Anguillidae</taxon>
        <taxon>Anguilla</taxon>
    </lineage>
</organism>